<protein>
    <recommendedName>
        <fullName evidence="1">F-box domain-containing protein</fullName>
    </recommendedName>
</protein>
<dbReference type="Pfam" id="PF12937">
    <property type="entry name" value="F-box-like"/>
    <property type="match status" value="1"/>
</dbReference>
<gene>
    <name evidence="2" type="ORF">TWF703_010103</name>
</gene>
<dbReference type="Proteomes" id="UP000480548">
    <property type="component" value="Unassembled WGS sequence"/>
</dbReference>
<sequence length="492" mass="57050">MSTIFLILPFEILELINTYLFPRDIASLSLTCKTFKGRLGSGNQYLWYRILRQTLTVPKPGRVISPKVVRRISNLQEFKEEVKYWTEASDLFAGRKLYACRYCLEADPLHRRDGDRSFAFKSKGAVFGGDTIQQFCANCRRDWFTDTFANASFDILQDLKTFTSGFPEYTPLPKSIYHPVYGESFIQIPSLIKHIESKGTPYSTITSPSFKFKAKWSTSRGKTEAGYIDRALCLLRDSYKQHYRHLHIVLPPNGYYNLLTFTLYRDVLNHTSAHPANVVIFSEKIINHIMAFIPILKAKDEINTEAIDLAATINRELLGDPTDFNMMSLIYPDSVAIQKLLEPLTNPGQPFNWILLYSKAYFDSTANDVRCYWCLRSNGGKDAETNRFRYRAFISKDPQHVPWITSHIISHHSDVMWTRPKNNWVHENFSFHSSRFGRSHVIVYLDGFHLPAAEWEKLKVRPDFENETLERISVDFPGWCEGRVTPSEYFMM</sequence>
<name>A0A7C8JW33_ORBOL</name>
<feature type="domain" description="F-box" evidence="1">
    <location>
        <begin position="2"/>
        <end position="50"/>
    </location>
</feature>
<reference evidence="2 3" key="1">
    <citation type="submission" date="2019-06" db="EMBL/GenBank/DDBJ databases">
        <authorList>
            <person name="Palmer J.M."/>
        </authorList>
    </citation>
    <scope>NUCLEOTIDE SEQUENCE [LARGE SCALE GENOMIC DNA]</scope>
    <source>
        <strain evidence="2 3">TWF703</strain>
    </source>
</reference>
<dbReference type="InterPro" id="IPR001810">
    <property type="entry name" value="F-box_dom"/>
</dbReference>
<dbReference type="EMBL" id="WIQZ01000008">
    <property type="protein sequence ID" value="KAF3143697.1"/>
    <property type="molecule type" value="Genomic_DNA"/>
</dbReference>
<dbReference type="CDD" id="cd09917">
    <property type="entry name" value="F-box_SF"/>
    <property type="match status" value="1"/>
</dbReference>
<evidence type="ECO:0000313" key="2">
    <source>
        <dbReference type="EMBL" id="KAF3143697.1"/>
    </source>
</evidence>
<proteinExistence type="predicted"/>
<dbReference type="AlphaFoldDB" id="A0A7C8JW33"/>
<evidence type="ECO:0000259" key="1">
    <source>
        <dbReference type="PROSITE" id="PS50181"/>
    </source>
</evidence>
<accession>A0A7C8JW33</accession>
<dbReference type="PROSITE" id="PS50181">
    <property type="entry name" value="FBOX"/>
    <property type="match status" value="1"/>
</dbReference>
<comment type="caution">
    <text evidence="2">The sequence shown here is derived from an EMBL/GenBank/DDBJ whole genome shotgun (WGS) entry which is preliminary data.</text>
</comment>
<evidence type="ECO:0000313" key="3">
    <source>
        <dbReference type="Proteomes" id="UP000480548"/>
    </source>
</evidence>
<dbReference type="SUPFAM" id="SSF81383">
    <property type="entry name" value="F-box domain"/>
    <property type="match status" value="1"/>
</dbReference>
<organism evidence="2 3">
    <name type="scientific">Orbilia oligospora</name>
    <name type="common">Nematode-trapping fungus</name>
    <name type="synonym">Arthrobotrys oligospora</name>
    <dbReference type="NCBI Taxonomy" id="2813651"/>
    <lineage>
        <taxon>Eukaryota</taxon>
        <taxon>Fungi</taxon>
        <taxon>Dikarya</taxon>
        <taxon>Ascomycota</taxon>
        <taxon>Pezizomycotina</taxon>
        <taxon>Orbiliomycetes</taxon>
        <taxon>Orbiliales</taxon>
        <taxon>Orbiliaceae</taxon>
        <taxon>Orbilia</taxon>
    </lineage>
</organism>
<dbReference type="InterPro" id="IPR036047">
    <property type="entry name" value="F-box-like_dom_sf"/>
</dbReference>